<gene>
    <name evidence="5" type="ORF">DIATSA_LOCUS9204</name>
</gene>
<evidence type="ECO:0000256" key="2">
    <source>
        <dbReference type="SAM" id="Coils"/>
    </source>
</evidence>
<name>A0A9N9R746_9NEOP</name>
<dbReference type="EMBL" id="OU893334">
    <property type="protein sequence ID" value="CAG9791599.1"/>
    <property type="molecule type" value="Genomic_DNA"/>
</dbReference>
<dbReference type="Proteomes" id="UP001153714">
    <property type="component" value="Chromosome 3"/>
</dbReference>
<dbReference type="SMART" id="SM00343">
    <property type="entry name" value="ZnF_C2HC"/>
    <property type="match status" value="2"/>
</dbReference>
<evidence type="ECO:0000259" key="4">
    <source>
        <dbReference type="PROSITE" id="PS50158"/>
    </source>
</evidence>
<feature type="compositionally biased region" description="Basic residues" evidence="3">
    <location>
        <begin position="470"/>
        <end position="479"/>
    </location>
</feature>
<dbReference type="InterPro" id="IPR001878">
    <property type="entry name" value="Znf_CCHC"/>
</dbReference>
<feature type="domain" description="CCHC-type" evidence="4">
    <location>
        <begin position="675"/>
        <end position="688"/>
    </location>
</feature>
<dbReference type="GO" id="GO:0003676">
    <property type="term" value="F:nucleic acid binding"/>
    <property type="evidence" value="ECO:0007669"/>
    <property type="project" value="InterPro"/>
</dbReference>
<feature type="compositionally biased region" description="Basic and acidic residues" evidence="3">
    <location>
        <begin position="79"/>
        <end position="88"/>
    </location>
</feature>
<dbReference type="Gene3D" id="4.10.60.10">
    <property type="entry name" value="Zinc finger, CCHC-type"/>
    <property type="match status" value="1"/>
</dbReference>
<dbReference type="PROSITE" id="PS50158">
    <property type="entry name" value="ZF_CCHC"/>
    <property type="match status" value="1"/>
</dbReference>
<dbReference type="GO" id="GO:0008270">
    <property type="term" value="F:zinc ion binding"/>
    <property type="evidence" value="ECO:0007669"/>
    <property type="project" value="UniProtKB-KW"/>
</dbReference>
<feature type="region of interest" description="Disordered" evidence="3">
    <location>
        <begin position="172"/>
        <end position="205"/>
    </location>
</feature>
<feature type="region of interest" description="Disordered" evidence="3">
    <location>
        <begin position="708"/>
        <end position="761"/>
    </location>
</feature>
<keyword evidence="1" id="KW-0862">Zinc</keyword>
<feature type="coiled-coil region" evidence="2">
    <location>
        <begin position="280"/>
        <end position="321"/>
    </location>
</feature>
<sequence>MFGRLGDADEKSEKSKEPPKTALQSAEKTMKPKEPPKTALQSAETTKKSEESAFKQPAPSTSREAVVRLTRLPVSTTLRDTEGFERSTRSRSSSCSSQMTVDSCISDLTGRKRPRSSERILSDESDDSGEITTTPAKVLAGEKRGRGRPPTTGQYIGVGRIRAEAKAARELQEMLDTDEESAKTAPKVRPPQRPRDSLDDPPEEDVDKMATCEVLQRGMDGVAAVLEVAAKSGNLKGTSIKALKDAASLITKMLGGLYERNTSEDAKLLESRFQTTATELKRANVEISRISAENTKLREDLGGLRRELELVREELKRTKNVSSGTAGRERCPTTVGDMSVEELRRLIIDQTGTMMSARIEGLARRLPPEERLRPPLEADKRRVQAGSSNEPIAGPSTDAPISSKGRKSKKKEARRARTNAQQTTQPAPPTPPSAEEGWATVTKRGTKTKTAPKGHPQTSKGPAIKETVQKPKKKVRLRPPKSGAVVLKLRPEAIEQGVSYLEVLTGCKGKIDPNITRGGFKYRAAATGARLIEVAGEDIEERTEKLLERMRELVDPEIAEVSRPMKTAAFRISGLDDAVEAADIRDAVSKQGGCQPDTVVVSEIRQSRRGMGTAVVRCPVTAAKKLTEDGRKRLLVGFVSAAINILPPKPLRCFKCHEVGHVVAKCDRVDRSALCLRCGGPNHKARECTAAPHCMVCAAAGAPSNHVLGGKSCKPPQRPKRKVTSGPAETSTQMSQAEAMETAVTGRQHDDCGESERGQMA</sequence>
<feature type="region of interest" description="Disordered" evidence="3">
    <location>
        <begin position="1"/>
        <end position="159"/>
    </location>
</feature>
<feature type="compositionally biased region" description="Basic and acidic residues" evidence="3">
    <location>
        <begin position="747"/>
        <end position="761"/>
    </location>
</feature>
<keyword evidence="1" id="KW-0479">Metal-binding</keyword>
<keyword evidence="1" id="KW-0863">Zinc-finger</keyword>
<keyword evidence="2" id="KW-0175">Coiled coil</keyword>
<evidence type="ECO:0000256" key="1">
    <source>
        <dbReference type="PROSITE-ProRule" id="PRU00047"/>
    </source>
</evidence>
<feature type="compositionally biased region" description="Basic and acidic residues" evidence="3">
    <location>
        <begin position="1"/>
        <end position="19"/>
    </location>
</feature>
<accession>A0A9N9R746</accession>
<evidence type="ECO:0000313" key="6">
    <source>
        <dbReference type="Proteomes" id="UP001153714"/>
    </source>
</evidence>
<proteinExistence type="predicted"/>
<feature type="compositionally biased region" description="Basic and acidic residues" evidence="3">
    <location>
        <begin position="361"/>
        <end position="382"/>
    </location>
</feature>
<reference evidence="5" key="1">
    <citation type="submission" date="2021-12" db="EMBL/GenBank/DDBJ databases">
        <authorList>
            <person name="King R."/>
        </authorList>
    </citation>
    <scope>NUCLEOTIDE SEQUENCE</scope>
</reference>
<dbReference type="SUPFAM" id="SSF57756">
    <property type="entry name" value="Retrovirus zinc finger-like domains"/>
    <property type="match status" value="1"/>
</dbReference>
<dbReference type="InterPro" id="IPR036875">
    <property type="entry name" value="Znf_CCHC_sf"/>
</dbReference>
<evidence type="ECO:0000313" key="5">
    <source>
        <dbReference type="EMBL" id="CAG9791599.1"/>
    </source>
</evidence>
<feature type="region of interest" description="Disordered" evidence="3">
    <location>
        <begin position="360"/>
        <end position="479"/>
    </location>
</feature>
<dbReference type="OrthoDB" id="427960at2759"/>
<organism evidence="5 6">
    <name type="scientific">Diatraea saccharalis</name>
    <name type="common">sugarcane borer</name>
    <dbReference type="NCBI Taxonomy" id="40085"/>
    <lineage>
        <taxon>Eukaryota</taxon>
        <taxon>Metazoa</taxon>
        <taxon>Ecdysozoa</taxon>
        <taxon>Arthropoda</taxon>
        <taxon>Hexapoda</taxon>
        <taxon>Insecta</taxon>
        <taxon>Pterygota</taxon>
        <taxon>Neoptera</taxon>
        <taxon>Endopterygota</taxon>
        <taxon>Lepidoptera</taxon>
        <taxon>Glossata</taxon>
        <taxon>Ditrysia</taxon>
        <taxon>Pyraloidea</taxon>
        <taxon>Crambidae</taxon>
        <taxon>Crambinae</taxon>
        <taxon>Diatraea</taxon>
    </lineage>
</organism>
<feature type="compositionally biased region" description="Polar residues" evidence="3">
    <location>
        <begin position="727"/>
        <end position="736"/>
    </location>
</feature>
<feature type="compositionally biased region" description="Basic residues" evidence="3">
    <location>
        <begin position="404"/>
        <end position="417"/>
    </location>
</feature>
<protein>
    <recommendedName>
        <fullName evidence="4">CCHC-type domain-containing protein</fullName>
    </recommendedName>
</protein>
<dbReference type="AlphaFoldDB" id="A0A9N9R746"/>
<evidence type="ECO:0000256" key="3">
    <source>
        <dbReference type="SAM" id="MobiDB-lite"/>
    </source>
</evidence>
<reference evidence="5" key="2">
    <citation type="submission" date="2022-10" db="EMBL/GenBank/DDBJ databases">
        <authorList>
            <consortium name="ENA_rothamsted_submissions"/>
            <consortium name="culmorum"/>
            <person name="King R."/>
        </authorList>
    </citation>
    <scope>NUCLEOTIDE SEQUENCE</scope>
</reference>
<keyword evidence="6" id="KW-1185">Reference proteome</keyword>